<sequence>MFLNYLRKSNVKIIKYFKYTDYSVLQFIFIKGTFS</sequence>
<evidence type="ECO:0000313" key="2">
    <source>
        <dbReference type="Proteomes" id="UP000032746"/>
    </source>
</evidence>
<accession>A0A0D5YKT1</accession>
<dbReference type="PATRIC" id="fig|470.1345.peg.2657"/>
<evidence type="ECO:0000313" key="1">
    <source>
        <dbReference type="EMBL" id="AKA32421.1"/>
    </source>
</evidence>
<proteinExistence type="predicted"/>
<dbReference type="AlphaFoldDB" id="A0A0D5YKT1"/>
<dbReference type="Proteomes" id="UP000032746">
    <property type="component" value="Chromosome"/>
</dbReference>
<gene>
    <name evidence="1" type="ORF">ABUW_2704</name>
</gene>
<protein>
    <submittedName>
        <fullName evidence="1">Uncharacterized protein</fullName>
    </submittedName>
</protein>
<dbReference type="EMBL" id="CP008706">
    <property type="protein sequence ID" value="AKA32421.1"/>
    <property type="molecule type" value="Genomic_DNA"/>
</dbReference>
<reference evidence="1 2" key="1">
    <citation type="journal article" date="2015" name="J. Bacteriol.">
        <title>Resources for Genetic and Genomic Analysis of Emerging Pathogen Acinetobacter baumannii.</title>
        <authorList>
            <person name="Gallagher L.A."/>
            <person name="Ramage E."/>
            <person name="Weiss E.J."/>
            <person name="Radey M."/>
            <person name="Hayden H.S."/>
            <person name="Held K.G."/>
            <person name="Huse H.K."/>
            <person name="Zurawski D.V."/>
            <person name="Brittnacher M.J."/>
            <person name="Manoil C."/>
        </authorList>
    </citation>
    <scope>NUCLEOTIDE SEQUENCE [LARGE SCALE GENOMIC DNA]</scope>
    <source>
        <strain evidence="1 2">AB5075-UW</strain>
    </source>
</reference>
<reference evidence="2" key="2">
    <citation type="submission" date="2015-03" db="EMBL/GenBank/DDBJ databases">
        <authorList>
            <person name="Gallagher L.A."/>
            <person name="Hayden H.S."/>
            <person name="Weiss E.J."/>
            <person name="Hager K.R."/>
            <person name="Ramage E."/>
            <person name="Radey M.R."/>
            <person name="Bydalek R."/>
            <person name="Manoil C."/>
            <person name="Miller S.I."/>
            <person name="Brittnacher M.J."/>
        </authorList>
    </citation>
    <scope>NUCLEOTIDE SEQUENCE [LARGE SCALE GENOMIC DNA]</scope>
    <source>
        <strain evidence="2">AB5075-UW</strain>
    </source>
</reference>
<organism evidence="1 2">
    <name type="scientific">Acinetobacter baumannii</name>
    <dbReference type="NCBI Taxonomy" id="470"/>
    <lineage>
        <taxon>Bacteria</taxon>
        <taxon>Pseudomonadati</taxon>
        <taxon>Pseudomonadota</taxon>
        <taxon>Gammaproteobacteria</taxon>
        <taxon>Moraxellales</taxon>
        <taxon>Moraxellaceae</taxon>
        <taxon>Acinetobacter</taxon>
        <taxon>Acinetobacter calcoaceticus/baumannii complex</taxon>
    </lineage>
</organism>
<name>A0A0D5YKT1_ACIBA</name>